<feature type="compositionally biased region" description="Pro residues" evidence="1">
    <location>
        <begin position="148"/>
        <end position="172"/>
    </location>
</feature>
<evidence type="ECO:0000256" key="1">
    <source>
        <dbReference type="SAM" id="MobiDB-lite"/>
    </source>
</evidence>
<evidence type="ECO:0000313" key="4">
    <source>
        <dbReference type="Proteomes" id="UP001479436"/>
    </source>
</evidence>
<name>A0ABR2WNQ5_9FUNG</name>
<comment type="caution">
    <text evidence="3">The sequence shown here is derived from an EMBL/GenBank/DDBJ whole genome shotgun (WGS) entry which is preliminary data.</text>
</comment>
<dbReference type="EMBL" id="JASJQH010000717">
    <property type="protein sequence ID" value="KAK9763160.1"/>
    <property type="molecule type" value="Genomic_DNA"/>
</dbReference>
<gene>
    <name evidence="3" type="ORF">K7432_010421</name>
</gene>
<organism evidence="3 4">
    <name type="scientific">Basidiobolus ranarum</name>
    <dbReference type="NCBI Taxonomy" id="34480"/>
    <lineage>
        <taxon>Eukaryota</taxon>
        <taxon>Fungi</taxon>
        <taxon>Fungi incertae sedis</taxon>
        <taxon>Zoopagomycota</taxon>
        <taxon>Entomophthoromycotina</taxon>
        <taxon>Basidiobolomycetes</taxon>
        <taxon>Basidiobolales</taxon>
        <taxon>Basidiobolaceae</taxon>
        <taxon>Basidiobolus</taxon>
    </lineage>
</organism>
<evidence type="ECO:0000313" key="3">
    <source>
        <dbReference type="EMBL" id="KAK9763160.1"/>
    </source>
</evidence>
<protein>
    <submittedName>
        <fullName evidence="3">Uncharacterized protein</fullName>
    </submittedName>
</protein>
<proteinExistence type="predicted"/>
<reference evidence="3 4" key="1">
    <citation type="submission" date="2023-04" db="EMBL/GenBank/DDBJ databases">
        <title>Genome of Basidiobolus ranarum AG-B5.</title>
        <authorList>
            <person name="Stajich J.E."/>
            <person name="Carter-House D."/>
            <person name="Gryganskyi A."/>
        </authorList>
    </citation>
    <scope>NUCLEOTIDE SEQUENCE [LARGE SCALE GENOMIC DNA]</scope>
    <source>
        <strain evidence="3 4">AG-B5</strain>
    </source>
</reference>
<feature type="region of interest" description="Disordered" evidence="1">
    <location>
        <begin position="127"/>
        <end position="220"/>
    </location>
</feature>
<feature type="compositionally biased region" description="Low complexity" evidence="1">
    <location>
        <begin position="173"/>
        <end position="220"/>
    </location>
</feature>
<evidence type="ECO:0000256" key="2">
    <source>
        <dbReference type="SAM" id="SignalP"/>
    </source>
</evidence>
<keyword evidence="2" id="KW-0732">Signal</keyword>
<keyword evidence="4" id="KW-1185">Reference proteome</keyword>
<sequence length="348" mass="36393">MRLALLLSFTAVAIARPVVDGEGFVTLNKRATTCSGATFDLPAFSACITNCNTKAGKELFSNYSNDPTSPEFIKSLSYECDSANPERTSFMTKAGICMVACTKEEQDGYTNGYKAFCGWYQEHKSDTCQPKETPSPSVKPEPTVSTPEPAPPAASVPASNNPPPAASSPSPAPQNSTPLSSPSPSVASSANGSSATNVAPSATPSASKSTSANSTASTAPVAPVSCKELGDYKLASPGSCIDDCNLQAGRTFFSDYTKDAKSPNFVKSLAYECDRSHADRISFMSKAGICMAKCSTAEQDSYTNAYKAICGWYSQKLTCTADSTSGSSVISVSKNMALLFALPLIMGL</sequence>
<dbReference type="Proteomes" id="UP001479436">
    <property type="component" value="Unassembled WGS sequence"/>
</dbReference>
<feature type="signal peptide" evidence="2">
    <location>
        <begin position="1"/>
        <end position="15"/>
    </location>
</feature>
<feature type="chain" id="PRO_5045516245" evidence="2">
    <location>
        <begin position="16"/>
        <end position="348"/>
    </location>
</feature>
<accession>A0ABR2WNQ5</accession>
<feature type="compositionally biased region" description="Polar residues" evidence="1">
    <location>
        <begin position="127"/>
        <end position="136"/>
    </location>
</feature>